<keyword evidence="5" id="KW-0449">Lipoprotein</keyword>
<dbReference type="PANTHER" id="PTHR43649">
    <property type="entry name" value="ARABINOSE-BINDING PROTEIN-RELATED"/>
    <property type="match status" value="1"/>
</dbReference>
<dbReference type="Proteomes" id="UP000780721">
    <property type="component" value="Unassembled WGS sequence"/>
</dbReference>
<dbReference type="PANTHER" id="PTHR43649:SF33">
    <property type="entry name" value="POLYGALACTURONAN_RHAMNOGALACTURONAN-BINDING PROTEIN YTCQ"/>
    <property type="match status" value="1"/>
</dbReference>
<sequence>MKKTRSVAMMMAIAFTAVSLAGCASSSQKSTTAPAEKESKAEESTETLGDAGGWKSIGKKDEPVEVKAVIKDVFPDEEDVVSLSKAIEEKMAAHGQYIKLTFEEPPADSYKTAMPLAVMNGEVDADLIYFQGGDQSVSAQGLLEDWTPYIKEAKYIPSLMDESNIEKMKNYPYLLWLAPPRVSTPAIRSDIAAQLSTYDALVADPTVDNYYAMFQEMVQKGLVKYAIDMDGSLERLNSIFNHAFGVTGTCIEEDGKWIFSKASKAEKEKLAFYAKLYANGLLDPEFLTDTWDVMEQKFYDGKTGIICGTAGGVIQVYNTKSVQTNGKEAELLVLPPAKGVSQSYTSIDVTKEGRGFALNANSDDAHKQAAVALLDFMASPEGRILDKVGVEGKQYTIEDNTIVFTDAFAGWWARFWDTTNHFNPENPSLKEPVLSAAAQDSLDK</sequence>
<evidence type="ECO:0000313" key="9">
    <source>
        <dbReference type="Proteomes" id="UP000780721"/>
    </source>
</evidence>
<feature type="non-terminal residue" evidence="8">
    <location>
        <position position="444"/>
    </location>
</feature>
<dbReference type="EMBL" id="JABZRB010000306">
    <property type="protein sequence ID" value="MBF1305892.1"/>
    <property type="molecule type" value="Genomic_DNA"/>
</dbReference>
<evidence type="ECO:0000256" key="1">
    <source>
        <dbReference type="ARBA" id="ARBA00022475"/>
    </source>
</evidence>
<evidence type="ECO:0000256" key="5">
    <source>
        <dbReference type="ARBA" id="ARBA00023288"/>
    </source>
</evidence>
<dbReference type="AlphaFoldDB" id="A0A930DYZ3"/>
<dbReference type="InterPro" id="IPR050490">
    <property type="entry name" value="Bact_solute-bd_prot1"/>
</dbReference>
<comment type="caution">
    <text evidence="8">The sequence shown here is derived from an EMBL/GenBank/DDBJ whole genome shotgun (WGS) entry which is preliminary data.</text>
</comment>
<name>A0A930DYZ3_9FIRM</name>
<dbReference type="Gene3D" id="3.40.190.10">
    <property type="entry name" value="Periplasmic binding protein-like II"/>
    <property type="match status" value="2"/>
</dbReference>
<keyword evidence="4" id="KW-0564">Palmitate</keyword>
<keyword evidence="2 7" id="KW-0732">Signal</keyword>
<keyword evidence="1" id="KW-1003">Cell membrane</keyword>
<dbReference type="PROSITE" id="PS51257">
    <property type="entry name" value="PROKAR_LIPOPROTEIN"/>
    <property type="match status" value="1"/>
</dbReference>
<gene>
    <name evidence="8" type="ORF">HXM91_08635</name>
</gene>
<evidence type="ECO:0000256" key="7">
    <source>
        <dbReference type="SAM" id="SignalP"/>
    </source>
</evidence>
<evidence type="ECO:0000256" key="6">
    <source>
        <dbReference type="SAM" id="MobiDB-lite"/>
    </source>
</evidence>
<protein>
    <submittedName>
        <fullName evidence="8">Extracellular solute-binding protein</fullName>
    </submittedName>
</protein>
<keyword evidence="3" id="KW-0472">Membrane</keyword>
<organism evidence="8 9">
    <name type="scientific">Oribacterium sinus</name>
    <dbReference type="NCBI Taxonomy" id="237576"/>
    <lineage>
        <taxon>Bacteria</taxon>
        <taxon>Bacillati</taxon>
        <taxon>Bacillota</taxon>
        <taxon>Clostridia</taxon>
        <taxon>Lachnospirales</taxon>
        <taxon>Lachnospiraceae</taxon>
        <taxon>Oribacterium</taxon>
    </lineage>
</organism>
<feature type="signal peptide" evidence="7">
    <location>
        <begin position="1"/>
        <end position="21"/>
    </location>
</feature>
<feature type="region of interest" description="Disordered" evidence="6">
    <location>
        <begin position="26"/>
        <end position="56"/>
    </location>
</feature>
<proteinExistence type="predicted"/>
<dbReference type="Pfam" id="PF01547">
    <property type="entry name" value="SBP_bac_1"/>
    <property type="match status" value="1"/>
</dbReference>
<reference evidence="8" key="1">
    <citation type="submission" date="2020-04" db="EMBL/GenBank/DDBJ databases">
        <title>Deep metagenomics examines the oral microbiome during advanced dental caries in children, revealing novel taxa and co-occurrences with host molecules.</title>
        <authorList>
            <person name="Baker J.L."/>
            <person name="Morton J.T."/>
            <person name="Dinis M."/>
            <person name="Alvarez R."/>
            <person name="Tran N.C."/>
            <person name="Knight R."/>
            <person name="Edlund A."/>
        </authorList>
    </citation>
    <scope>NUCLEOTIDE SEQUENCE</scope>
    <source>
        <strain evidence="8">JCVI_48_bin.5</strain>
    </source>
</reference>
<accession>A0A930DYZ3</accession>
<evidence type="ECO:0000256" key="4">
    <source>
        <dbReference type="ARBA" id="ARBA00023139"/>
    </source>
</evidence>
<dbReference type="SUPFAM" id="SSF53850">
    <property type="entry name" value="Periplasmic binding protein-like II"/>
    <property type="match status" value="1"/>
</dbReference>
<evidence type="ECO:0000256" key="2">
    <source>
        <dbReference type="ARBA" id="ARBA00022729"/>
    </source>
</evidence>
<evidence type="ECO:0000256" key="3">
    <source>
        <dbReference type="ARBA" id="ARBA00023136"/>
    </source>
</evidence>
<evidence type="ECO:0000313" key="8">
    <source>
        <dbReference type="EMBL" id="MBF1305892.1"/>
    </source>
</evidence>
<feature type="chain" id="PRO_5039095667" evidence="7">
    <location>
        <begin position="22"/>
        <end position="444"/>
    </location>
</feature>
<dbReference type="InterPro" id="IPR006059">
    <property type="entry name" value="SBP"/>
</dbReference>